<feature type="region of interest" description="Disordered" evidence="1">
    <location>
        <begin position="1"/>
        <end position="22"/>
    </location>
</feature>
<dbReference type="InterPro" id="IPR029787">
    <property type="entry name" value="Nucleotide_cyclase"/>
</dbReference>
<reference evidence="4 5" key="1">
    <citation type="submission" date="2013-09" db="EMBL/GenBank/DDBJ databases">
        <title>High correlation between genotypes and phenotypes of environmental bacteria Comamonas testosteroni strains.</title>
        <authorList>
            <person name="Liu L."/>
            <person name="Zhu W."/>
            <person name="Xia X."/>
            <person name="Xu B."/>
            <person name="Luo M."/>
            <person name="Wang G."/>
        </authorList>
    </citation>
    <scope>NUCLEOTIDE SEQUENCE [LARGE SCALE GENOMIC DNA]</scope>
    <source>
        <strain evidence="4 5">JL40</strain>
    </source>
</reference>
<dbReference type="AlphaFoldDB" id="A0A096FIL2"/>
<dbReference type="InterPro" id="IPR050706">
    <property type="entry name" value="Cyclic-di-GMP_PDE-like"/>
</dbReference>
<dbReference type="Pfam" id="PF11849">
    <property type="entry name" value="DUF3369"/>
    <property type="match status" value="1"/>
</dbReference>
<dbReference type="NCBIfam" id="TIGR00254">
    <property type="entry name" value="GGDEF"/>
    <property type="match status" value="1"/>
</dbReference>
<dbReference type="InterPro" id="IPR035919">
    <property type="entry name" value="EAL_sf"/>
</dbReference>
<dbReference type="Gene3D" id="3.40.50.2300">
    <property type="match status" value="1"/>
</dbReference>
<dbReference type="Gene3D" id="3.20.20.450">
    <property type="entry name" value="EAL domain"/>
    <property type="match status" value="1"/>
</dbReference>
<gene>
    <name evidence="4" type="ORF">P353_12735</name>
</gene>
<evidence type="ECO:0000259" key="2">
    <source>
        <dbReference type="PROSITE" id="PS50883"/>
    </source>
</evidence>
<dbReference type="PROSITE" id="PS50883">
    <property type="entry name" value="EAL"/>
    <property type="match status" value="1"/>
</dbReference>
<dbReference type="CDD" id="cd01949">
    <property type="entry name" value="GGDEF"/>
    <property type="match status" value="1"/>
</dbReference>
<dbReference type="InterPro" id="IPR011006">
    <property type="entry name" value="CheY-like_superfamily"/>
</dbReference>
<feature type="compositionally biased region" description="Basic and acidic residues" evidence="1">
    <location>
        <begin position="1"/>
        <end position="11"/>
    </location>
</feature>
<dbReference type="PANTHER" id="PTHR33121:SF70">
    <property type="entry name" value="SIGNALING PROTEIN YKOW"/>
    <property type="match status" value="1"/>
</dbReference>
<dbReference type="Gene3D" id="3.30.70.270">
    <property type="match status" value="1"/>
</dbReference>
<name>A0A096FIL2_COMTE</name>
<dbReference type="Pfam" id="PF00563">
    <property type="entry name" value="EAL"/>
    <property type="match status" value="1"/>
</dbReference>
<sequence length="798" mass="86919">MRPELAPRGDQSRLVSADAMPSADSAFGPRWRILIVSADPEVHAASRSSLDAQMLFERPLLFLNAFSGDEARQLLLSEADLAVVILDLAMERAGVRIDLVHFIRHAAALRNTRIILLSGQPGQEPGLDALIENDISDYRTRAELTADRLHVIVATAVRSYKQLCAADTSRGGLEHVLRSSASLLEIKDCYEFASGVLTQLAALLKVVQVGVVCAQEVANPDGCYFVQAATGRFSELIGRPLELLPQTSELGLLRKAVEGRCNVYGETGGLALHIGHDDGQNFVVFIDVPRHHAVLHPQLLDVFCANLSTLLHNRGLLGRLKESAYHDPLVNLPNRAHFVEAVDECARQGLHDYILALIDIDDFSATNDLMGHLFGDRLLERVARCLEDVLPGDVLLARLGADTFGVLGAIGQVQPRRLLECVRQPLSIDGAPYKVSLTCGYVLLPQEFRAGADLVKDATIALKRAKRDHRGQVLRYSDQMGAEARSRALLLSELREAIENRELFLVYQPQLNLVTRSVVGIEALLRWRTEDGRFVPPDKFIPVAEHSGLIVALGQWVLMAACAAMRELLDAGVAPQRIAVNVSTVQLQDPGFLEIVCAALASSGLRGDHLELEITESVAALPTDLLKSTLSALRAEGVSIAIDDFGTGYSSLSYLEQLPLDRIKIDRSFVCQLSEPDGARIAEMVVQLGRKLGLSVLAEGIEDATVCHALLAMDCYEGQGYHIARPMNKSALLEWLQAHCLDADAESRTQLIAPPVELSFDSRGAAEFGAEQSVAAVLPAVSSSSRHGVRDRDRHTCA</sequence>
<dbReference type="Pfam" id="PF00990">
    <property type="entry name" value="GGDEF"/>
    <property type="match status" value="1"/>
</dbReference>
<dbReference type="InterPro" id="IPR021800">
    <property type="entry name" value="DUF3369"/>
</dbReference>
<dbReference type="InterPro" id="IPR001633">
    <property type="entry name" value="EAL_dom"/>
</dbReference>
<evidence type="ECO:0000313" key="4">
    <source>
        <dbReference type="EMBL" id="KGH29523.1"/>
    </source>
</evidence>
<dbReference type="SMART" id="SM00052">
    <property type="entry name" value="EAL"/>
    <property type="match status" value="1"/>
</dbReference>
<dbReference type="SUPFAM" id="SSF52172">
    <property type="entry name" value="CheY-like"/>
    <property type="match status" value="1"/>
</dbReference>
<feature type="domain" description="EAL" evidence="2">
    <location>
        <begin position="487"/>
        <end position="740"/>
    </location>
</feature>
<evidence type="ECO:0000313" key="5">
    <source>
        <dbReference type="Proteomes" id="UP000029553"/>
    </source>
</evidence>
<dbReference type="Proteomes" id="UP000029553">
    <property type="component" value="Unassembled WGS sequence"/>
</dbReference>
<dbReference type="InterPro" id="IPR043128">
    <property type="entry name" value="Rev_trsase/Diguanyl_cyclase"/>
</dbReference>
<evidence type="ECO:0000256" key="1">
    <source>
        <dbReference type="SAM" id="MobiDB-lite"/>
    </source>
</evidence>
<dbReference type="SUPFAM" id="SSF55073">
    <property type="entry name" value="Nucleotide cyclase"/>
    <property type="match status" value="1"/>
</dbReference>
<comment type="caution">
    <text evidence="4">The sequence shown here is derived from an EMBL/GenBank/DDBJ whole genome shotgun (WGS) entry which is preliminary data.</text>
</comment>
<evidence type="ECO:0000259" key="3">
    <source>
        <dbReference type="PROSITE" id="PS50887"/>
    </source>
</evidence>
<protein>
    <submittedName>
        <fullName evidence="4">Signal peptide protein</fullName>
    </submittedName>
</protein>
<proteinExistence type="predicted"/>
<dbReference type="SMART" id="SM00267">
    <property type="entry name" value="GGDEF"/>
    <property type="match status" value="1"/>
</dbReference>
<feature type="domain" description="GGDEF" evidence="3">
    <location>
        <begin position="351"/>
        <end position="478"/>
    </location>
</feature>
<dbReference type="InterPro" id="IPR000160">
    <property type="entry name" value="GGDEF_dom"/>
</dbReference>
<dbReference type="GO" id="GO:0071111">
    <property type="term" value="F:cyclic-guanylate-specific phosphodiesterase activity"/>
    <property type="evidence" value="ECO:0007669"/>
    <property type="project" value="InterPro"/>
</dbReference>
<accession>A0A096FIL2</accession>
<dbReference type="PANTHER" id="PTHR33121">
    <property type="entry name" value="CYCLIC DI-GMP PHOSPHODIESTERASE PDEF"/>
    <property type="match status" value="1"/>
</dbReference>
<dbReference type="CDD" id="cd01948">
    <property type="entry name" value="EAL"/>
    <property type="match status" value="1"/>
</dbReference>
<dbReference type="EMBL" id="AWOR01000046">
    <property type="protein sequence ID" value="KGH29523.1"/>
    <property type="molecule type" value="Genomic_DNA"/>
</dbReference>
<organism evidence="4 5">
    <name type="scientific">Comamonas testosteroni</name>
    <name type="common">Pseudomonas testosteroni</name>
    <dbReference type="NCBI Taxonomy" id="285"/>
    <lineage>
        <taxon>Bacteria</taxon>
        <taxon>Pseudomonadati</taxon>
        <taxon>Pseudomonadota</taxon>
        <taxon>Betaproteobacteria</taxon>
        <taxon>Burkholderiales</taxon>
        <taxon>Comamonadaceae</taxon>
        <taxon>Comamonas</taxon>
    </lineage>
</organism>
<dbReference type="SUPFAM" id="SSF141868">
    <property type="entry name" value="EAL domain-like"/>
    <property type="match status" value="1"/>
</dbReference>
<dbReference type="PROSITE" id="PS50887">
    <property type="entry name" value="GGDEF"/>
    <property type="match status" value="1"/>
</dbReference>